<dbReference type="GO" id="GO:0016810">
    <property type="term" value="F:hydrolase activity, acting on carbon-nitrogen (but not peptide) bonds"/>
    <property type="evidence" value="ECO:0007669"/>
    <property type="project" value="InterPro"/>
</dbReference>
<protein>
    <submittedName>
        <fullName evidence="5">Polysaccharide deacetylase family protein</fullName>
    </submittedName>
</protein>
<keyword evidence="3" id="KW-0812">Transmembrane</keyword>
<keyword evidence="2" id="KW-0732">Signal</keyword>
<keyword evidence="3" id="KW-0472">Membrane</keyword>
<evidence type="ECO:0000256" key="2">
    <source>
        <dbReference type="ARBA" id="ARBA00022729"/>
    </source>
</evidence>
<name>A0A4P8IWA2_9BURK</name>
<dbReference type="GO" id="GO:0005576">
    <property type="term" value="C:extracellular region"/>
    <property type="evidence" value="ECO:0007669"/>
    <property type="project" value="UniProtKB-SubCell"/>
</dbReference>
<evidence type="ECO:0000313" key="6">
    <source>
        <dbReference type="Proteomes" id="UP000298656"/>
    </source>
</evidence>
<feature type="domain" description="NodB homology" evidence="4">
    <location>
        <begin position="72"/>
        <end position="235"/>
    </location>
</feature>
<sequence>MPQRNGLLKELIASFLIASGIAWLTRVLLWRDRTAILLYHDPDPDTLDRHLTYLRTICDLVPLDALAQSSAGRPRAIITLDDGHAGNAALLPIFLKHKVRPTIFLCSRIVGRRRTHWWLHPWAEQAGIERLKRLLNSQRLNELHVGGFSQDGDDQATGLSLEQIEAMQPFVDFQSHTRFHPILTRCDIRECANEITDSKREVAALAKGACVHFSYPNGNYGAREIEFVKAAGYKTARTCDVGWNDSRTDPFRLRTIIITDDASPSWFAAQLTGIPLFLRYLRGGGWAGRFPQF</sequence>
<dbReference type="Gene3D" id="3.20.20.370">
    <property type="entry name" value="Glycoside hydrolase/deacetylase"/>
    <property type="match status" value="1"/>
</dbReference>
<dbReference type="RefSeq" id="WP_137334537.1">
    <property type="nucleotide sequence ID" value="NZ_CP040077.1"/>
</dbReference>
<feature type="transmembrane region" description="Helical" evidence="3">
    <location>
        <begin position="12"/>
        <end position="29"/>
    </location>
</feature>
<dbReference type="OrthoDB" id="9814639at2"/>
<dbReference type="SUPFAM" id="SSF88713">
    <property type="entry name" value="Glycoside hydrolase/deacetylase"/>
    <property type="match status" value="1"/>
</dbReference>
<comment type="subcellular location">
    <subcellularLocation>
        <location evidence="1">Secreted</location>
    </subcellularLocation>
</comment>
<dbReference type="GO" id="GO:0005975">
    <property type="term" value="P:carbohydrate metabolic process"/>
    <property type="evidence" value="ECO:0007669"/>
    <property type="project" value="InterPro"/>
</dbReference>
<dbReference type="Pfam" id="PF01522">
    <property type="entry name" value="Polysacc_deac_1"/>
    <property type="match status" value="1"/>
</dbReference>
<dbReference type="InterPro" id="IPR011330">
    <property type="entry name" value="Glyco_hydro/deAcase_b/a-brl"/>
</dbReference>
<dbReference type="KEGG" id="tvl:FAZ95_12980"/>
<dbReference type="AlphaFoldDB" id="A0A4P8IWA2"/>
<dbReference type="Proteomes" id="UP000298656">
    <property type="component" value="Chromosome 1"/>
</dbReference>
<gene>
    <name evidence="5" type="ORF">FAZ95_12980</name>
</gene>
<organism evidence="5 6">
    <name type="scientific">Trinickia violacea</name>
    <dbReference type="NCBI Taxonomy" id="2571746"/>
    <lineage>
        <taxon>Bacteria</taxon>
        <taxon>Pseudomonadati</taxon>
        <taxon>Pseudomonadota</taxon>
        <taxon>Betaproteobacteria</taxon>
        <taxon>Burkholderiales</taxon>
        <taxon>Burkholderiaceae</taxon>
        <taxon>Trinickia</taxon>
    </lineage>
</organism>
<evidence type="ECO:0000313" key="5">
    <source>
        <dbReference type="EMBL" id="QCP51763.1"/>
    </source>
</evidence>
<dbReference type="EMBL" id="CP040077">
    <property type="protein sequence ID" value="QCP51763.1"/>
    <property type="molecule type" value="Genomic_DNA"/>
</dbReference>
<evidence type="ECO:0000256" key="1">
    <source>
        <dbReference type="ARBA" id="ARBA00004613"/>
    </source>
</evidence>
<dbReference type="InterPro" id="IPR051398">
    <property type="entry name" value="Polysacch_Deacetylase"/>
</dbReference>
<reference evidence="5 6" key="1">
    <citation type="submission" date="2019-05" db="EMBL/GenBank/DDBJ databases">
        <title>Burkholderia sp. DHOD12, isolated from subtropical forest soil.</title>
        <authorList>
            <person name="Gao Z.-H."/>
            <person name="Qiu L.-H."/>
        </authorList>
    </citation>
    <scope>NUCLEOTIDE SEQUENCE [LARGE SCALE GENOMIC DNA]</scope>
    <source>
        <strain evidence="5 6">DHOD12</strain>
    </source>
</reference>
<dbReference type="PANTHER" id="PTHR34216">
    <property type="match status" value="1"/>
</dbReference>
<dbReference type="InterPro" id="IPR002509">
    <property type="entry name" value="NODB_dom"/>
</dbReference>
<evidence type="ECO:0000259" key="4">
    <source>
        <dbReference type="Pfam" id="PF01522"/>
    </source>
</evidence>
<dbReference type="CDD" id="cd10918">
    <property type="entry name" value="CE4_NodB_like_5s_6s"/>
    <property type="match status" value="1"/>
</dbReference>
<accession>A0A4P8IWA2</accession>
<keyword evidence="3" id="KW-1133">Transmembrane helix</keyword>
<dbReference type="PANTHER" id="PTHR34216:SF3">
    <property type="entry name" value="POLY-BETA-1,6-N-ACETYL-D-GLUCOSAMINE N-DEACETYLASE"/>
    <property type="match status" value="1"/>
</dbReference>
<keyword evidence="6" id="KW-1185">Reference proteome</keyword>
<proteinExistence type="predicted"/>
<evidence type="ECO:0000256" key="3">
    <source>
        <dbReference type="SAM" id="Phobius"/>
    </source>
</evidence>